<dbReference type="SUPFAM" id="SSF51011">
    <property type="entry name" value="Glycosyl hydrolase domain"/>
    <property type="match status" value="1"/>
</dbReference>
<dbReference type="SUPFAM" id="SSF51445">
    <property type="entry name" value="(Trans)glycosidases"/>
    <property type="match status" value="1"/>
</dbReference>
<dbReference type="Pfam" id="PF17801">
    <property type="entry name" value="Melibiase_C"/>
    <property type="match status" value="1"/>
</dbReference>
<dbReference type="Pfam" id="PF16499">
    <property type="entry name" value="Melibiase_2"/>
    <property type="match status" value="1"/>
</dbReference>
<dbReference type="EC" id="3.2.1.22" evidence="5"/>
<dbReference type="GO" id="GO:0005975">
    <property type="term" value="P:carbohydrate metabolic process"/>
    <property type="evidence" value="ECO:0007669"/>
    <property type="project" value="InterPro"/>
</dbReference>
<dbReference type="InterPro" id="IPR017853">
    <property type="entry name" value="GH"/>
</dbReference>
<organism evidence="8 9">
    <name type="scientific">Edaphobacter dinghuensis</name>
    <dbReference type="NCBI Taxonomy" id="1560005"/>
    <lineage>
        <taxon>Bacteria</taxon>
        <taxon>Pseudomonadati</taxon>
        <taxon>Acidobacteriota</taxon>
        <taxon>Terriglobia</taxon>
        <taxon>Terriglobales</taxon>
        <taxon>Acidobacteriaceae</taxon>
        <taxon>Edaphobacter</taxon>
    </lineage>
</organism>
<reference evidence="8" key="2">
    <citation type="submission" date="2020-09" db="EMBL/GenBank/DDBJ databases">
        <authorList>
            <person name="Sun Q."/>
            <person name="Zhou Y."/>
        </authorList>
    </citation>
    <scope>NUCLEOTIDE SEQUENCE</scope>
    <source>
        <strain evidence="8">CGMCC 1.12997</strain>
    </source>
</reference>
<feature type="chain" id="PRO_5037415204" description="Alpha-galactosidase" evidence="6">
    <location>
        <begin position="23"/>
        <end position="448"/>
    </location>
</feature>
<feature type="signal peptide" evidence="6">
    <location>
        <begin position="1"/>
        <end position="22"/>
    </location>
</feature>
<keyword evidence="2 6" id="KW-0732">Signal</keyword>
<dbReference type="Proteomes" id="UP000647241">
    <property type="component" value="Unassembled WGS sequence"/>
</dbReference>
<evidence type="ECO:0000256" key="2">
    <source>
        <dbReference type="ARBA" id="ARBA00022729"/>
    </source>
</evidence>
<evidence type="ECO:0000256" key="1">
    <source>
        <dbReference type="ARBA" id="ARBA00009743"/>
    </source>
</evidence>
<dbReference type="CDD" id="cd14792">
    <property type="entry name" value="GH27"/>
    <property type="match status" value="1"/>
</dbReference>
<evidence type="ECO:0000313" key="9">
    <source>
        <dbReference type="Proteomes" id="UP000647241"/>
    </source>
</evidence>
<dbReference type="EMBL" id="BMGT01000001">
    <property type="protein sequence ID" value="GGG65282.1"/>
    <property type="molecule type" value="Genomic_DNA"/>
</dbReference>
<name>A0A917H2M6_9BACT</name>
<dbReference type="AlphaFoldDB" id="A0A917H2M6"/>
<reference evidence="8" key="1">
    <citation type="journal article" date="2014" name="Int. J. Syst. Evol. Microbiol.">
        <title>Complete genome sequence of Corynebacterium casei LMG S-19264T (=DSM 44701T), isolated from a smear-ripened cheese.</title>
        <authorList>
            <consortium name="US DOE Joint Genome Institute (JGI-PGF)"/>
            <person name="Walter F."/>
            <person name="Albersmeier A."/>
            <person name="Kalinowski J."/>
            <person name="Ruckert C."/>
        </authorList>
    </citation>
    <scope>NUCLEOTIDE SEQUENCE</scope>
    <source>
        <strain evidence="8">CGMCC 1.12997</strain>
    </source>
</reference>
<keyword evidence="4 5" id="KW-0326">Glycosidase</keyword>
<protein>
    <recommendedName>
        <fullName evidence="5">Alpha-galactosidase</fullName>
        <ecNumber evidence="5">3.2.1.22</ecNumber>
    </recommendedName>
    <alternativeName>
        <fullName evidence="5">Melibiase</fullName>
    </alternativeName>
</protein>
<gene>
    <name evidence="8" type="ORF">GCM10011585_03660</name>
</gene>
<evidence type="ECO:0000313" key="8">
    <source>
        <dbReference type="EMBL" id="GGG65282.1"/>
    </source>
</evidence>
<dbReference type="RefSeq" id="WP_229739013.1">
    <property type="nucleotide sequence ID" value="NZ_BMGT01000001.1"/>
</dbReference>
<dbReference type="PRINTS" id="PR00740">
    <property type="entry name" value="GLHYDRLASE27"/>
</dbReference>
<dbReference type="InterPro" id="IPR002241">
    <property type="entry name" value="Glyco_hydro_27"/>
</dbReference>
<dbReference type="Gene3D" id="2.60.40.1180">
    <property type="entry name" value="Golgi alpha-mannosidase II"/>
    <property type="match status" value="1"/>
</dbReference>
<sequence>MRKNLCWGLATVVLAVGIQAAAQQKMLASTPPMGWNSWDSYGLTVNESQFRANVDALVKRLKPAGYQYAVVDEGWYLANPQSASKPETLQYRIDVNGRYEPALNRFATAKGDAGFKPVADYVHAQGLKFGIHIIRGITKKAVAGNMPIAGSAFHAADAADTTDKCPWNPDNFGVKDNAAGQAWYDALMKQYASWGIDYIKVDCIASHPYKGDEIRMIHRAIAKTGRPIVLSLSPGPAPLSEAVELGQNAQLWRISNDVWDHWEKNKEWSQNVKDQFNVIASWAKYVKPGNWPDADMLPLGRLEPVPGDGKPRATRLTQDEQRTLVTLWSIARSPLFFGGNVTELDDWTQALVTNPAIVAMDQRGQSQRLIGQDGAIVAWTTQVGSRRYLALFNVGDSAAPVKADFTKYGLASGKYSVRDVWGKKEMGTIASVENTVAAHGVLLLELRR</sequence>
<accession>A0A917H2M6</accession>
<evidence type="ECO:0000256" key="6">
    <source>
        <dbReference type="SAM" id="SignalP"/>
    </source>
</evidence>
<keyword evidence="9" id="KW-1185">Reference proteome</keyword>
<comment type="catalytic activity">
    <reaction evidence="5">
        <text>Hydrolysis of terminal, non-reducing alpha-D-galactose residues in alpha-D-galactosides, including galactose oligosaccharides, galactomannans and galactolipids.</text>
        <dbReference type="EC" id="3.2.1.22"/>
    </reaction>
</comment>
<evidence type="ECO:0000259" key="7">
    <source>
        <dbReference type="Pfam" id="PF17801"/>
    </source>
</evidence>
<dbReference type="PANTHER" id="PTHR11452:SF42">
    <property type="entry name" value="ALPHA-GALACTOSIDASE"/>
    <property type="match status" value="1"/>
</dbReference>
<comment type="similarity">
    <text evidence="1 5">Belongs to the glycosyl hydrolase 27 family.</text>
</comment>
<evidence type="ECO:0000256" key="5">
    <source>
        <dbReference type="RuleBase" id="RU361168"/>
    </source>
</evidence>
<feature type="domain" description="Alpha galactosidase C-terminal" evidence="7">
    <location>
        <begin position="374"/>
        <end position="446"/>
    </location>
</feature>
<keyword evidence="3 5" id="KW-0378">Hydrolase</keyword>
<dbReference type="GO" id="GO:0004557">
    <property type="term" value="F:alpha-galactosidase activity"/>
    <property type="evidence" value="ECO:0007669"/>
    <property type="project" value="UniProtKB-EC"/>
</dbReference>
<evidence type="ECO:0000256" key="4">
    <source>
        <dbReference type="ARBA" id="ARBA00023295"/>
    </source>
</evidence>
<proteinExistence type="inferred from homology"/>
<dbReference type="InterPro" id="IPR013780">
    <property type="entry name" value="Glyco_hydro_b"/>
</dbReference>
<dbReference type="Gene3D" id="3.20.20.70">
    <property type="entry name" value="Aldolase class I"/>
    <property type="match status" value="1"/>
</dbReference>
<comment type="caution">
    <text evidence="8">The sequence shown here is derived from an EMBL/GenBank/DDBJ whole genome shotgun (WGS) entry which is preliminary data.</text>
</comment>
<evidence type="ECO:0000256" key="3">
    <source>
        <dbReference type="ARBA" id="ARBA00022801"/>
    </source>
</evidence>
<dbReference type="InterPro" id="IPR013785">
    <property type="entry name" value="Aldolase_TIM"/>
</dbReference>
<dbReference type="PANTHER" id="PTHR11452">
    <property type="entry name" value="ALPHA-GALACTOSIDASE/ALPHA-N-ACETYLGALACTOSAMINIDASE"/>
    <property type="match status" value="1"/>
</dbReference>
<dbReference type="InterPro" id="IPR041233">
    <property type="entry name" value="Melibiase_C"/>
</dbReference>
<keyword evidence="5" id="KW-1015">Disulfide bond</keyword>